<keyword evidence="2" id="KW-0378">Hydrolase</keyword>
<dbReference type="Pfam" id="PF00326">
    <property type="entry name" value="Peptidase_S9"/>
    <property type="match status" value="1"/>
</dbReference>
<evidence type="ECO:0000256" key="3">
    <source>
        <dbReference type="ARBA" id="ARBA00023180"/>
    </source>
</evidence>
<evidence type="ECO:0000313" key="6">
    <source>
        <dbReference type="EMBL" id="SEL23727.1"/>
    </source>
</evidence>
<feature type="domain" description="Peptidase S9 prolyl oligopeptidase catalytic" evidence="4">
    <location>
        <begin position="530"/>
        <end position="722"/>
    </location>
</feature>
<dbReference type="GO" id="GO:0006508">
    <property type="term" value="P:proteolysis"/>
    <property type="evidence" value="ECO:0007669"/>
    <property type="project" value="UniProtKB-KW"/>
</dbReference>
<dbReference type="InterPro" id="IPR002471">
    <property type="entry name" value="Pept_S9_AS"/>
</dbReference>
<reference evidence="6 7" key="1">
    <citation type="submission" date="2016-10" db="EMBL/GenBank/DDBJ databases">
        <authorList>
            <person name="de Groot N.N."/>
        </authorList>
    </citation>
    <scope>NUCLEOTIDE SEQUENCE [LARGE SCALE GENOMIC DNA]</scope>
    <source>
        <strain evidence="6 7">DSM 25232</strain>
    </source>
</reference>
<dbReference type="FunFam" id="3.40.50.1820:FF:000003">
    <property type="entry name" value="Dipeptidyl peptidase 4"/>
    <property type="match status" value="1"/>
</dbReference>
<evidence type="ECO:0000259" key="4">
    <source>
        <dbReference type="Pfam" id="PF00326"/>
    </source>
</evidence>
<proteinExistence type="predicted"/>
<dbReference type="Gene3D" id="2.140.10.30">
    <property type="entry name" value="Dipeptidylpeptidase IV, N-terminal domain"/>
    <property type="match status" value="1"/>
</dbReference>
<dbReference type="RefSeq" id="WP_091408088.1">
    <property type="nucleotide sequence ID" value="NZ_FOAB01000003.1"/>
</dbReference>
<dbReference type="GO" id="GO:0004252">
    <property type="term" value="F:serine-type endopeptidase activity"/>
    <property type="evidence" value="ECO:0007669"/>
    <property type="project" value="InterPro"/>
</dbReference>
<dbReference type="AlphaFoldDB" id="A0A1H7NLF4"/>
<dbReference type="EMBL" id="FOAB01000003">
    <property type="protein sequence ID" value="SEL23727.1"/>
    <property type="molecule type" value="Genomic_DNA"/>
</dbReference>
<evidence type="ECO:0000313" key="7">
    <source>
        <dbReference type="Proteomes" id="UP000198521"/>
    </source>
</evidence>
<gene>
    <name evidence="6" type="ORF">SAMN04487910_2119</name>
</gene>
<dbReference type="Proteomes" id="UP000198521">
    <property type="component" value="Unassembled WGS sequence"/>
</dbReference>
<protein>
    <submittedName>
        <fullName evidence="6">Dipeptidyl-peptidase-4</fullName>
    </submittedName>
</protein>
<dbReference type="GO" id="GO:0008239">
    <property type="term" value="F:dipeptidyl-peptidase activity"/>
    <property type="evidence" value="ECO:0007669"/>
    <property type="project" value="TreeGrafter"/>
</dbReference>
<keyword evidence="3" id="KW-0325">Glycoprotein</keyword>
<evidence type="ECO:0000256" key="1">
    <source>
        <dbReference type="ARBA" id="ARBA00022670"/>
    </source>
</evidence>
<dbReference type="SUPFAM" id="SSF82171">
    <property type="entry name" value="DPP6 N-terminal domain-like"/>
    <property type="match status" value="1"/>
</dbReference>
<dbReference type="PANTHER" id="PTHR11731:SF193">
    <property type="entry name" value="DIPEPTIDYL PEPTIDASE 9"/>
    <property type="match status" value="1"/>
</dbReference>
<dbReference type="Gene3D" id="3.40.50.1820">
    <property type="entry name" value="alpha/beta hydrolase"/>
    <property type="match status" value="1"/>
</dbReference>
<feature type="domain" description="Dipeptidylpeptidase IV N-terminal" evidence="5">
    <location>
        <begin position="98"/>
        <end position="439"/>
    </location>
</feature>
<dbReference type="SUPFAM" id="SSF53474">
    <property type="entry name" value="alpha/beta-Hydrolases"/>
    <property type="match status" value="1"/>
</dbReference>
<organism evidence="6 7">
    <name type="scientific">Aquimarina amphilecti</name>
    <dbReference type="NCBI Taxonomy" id="1038014"/>
    <lineage>
        <taxon>Bacteria</taxon>
        <taxon>Pseudomonadati</taxon>
        <taxon>Bacteroidota</taxon>
        <taxon>Flavobacteriia</taxon>
        <taxon>Flavobacteriales</taxon>
        <taxon>Flavobacteriaceae</taxon>
        <taxon>Aquimarina</taxon>
    </lineage>
</organism>
<dbReference type="InterPro" id="IPR001375">
    <property type="entry name" value="Peptidase_S9_cat"/>
</dbReference>
<evidence type="ECO:0000256" key="2">
    <source>
        <dbReference type="ARBA" id="ARBA00022801"/>
    </source>
</evidence>
<dbReference type="Pfam" id="PF00930">
    <property type="entry name" value="DPPIV_N"/>
    <property type="match status" value="1"/>
</dbReference>
<keyword evidence="1" id="KW-0645">Protease</keyword>
<dbReference type="InterPro" id="IPR029058">
    <property type="entry name" value="AB_hydrolase_fold"/>
</dbReference>
<name>A0A1H7NLF4_AQUAM</name>
<dbReference type="STRING" id="1038014.SAMN04487910_2119"/>
<dbReference type="PROSITE" id="PS00708">
    <property type="entry name" value="PRO_ENDOPEP_SER"/>
    <property type="match status" value="1"/>
</dbReference>
<dbReference type="PANTHER" id="PTHR11731">
    <property type="entry name" value="PROTEASE FAMILY S9B,C DIPEPTIDYL-PEPTIDASE IV-RELATED"/>
    <property type="match status" value="1"/>
</dbReference>
<dbReference type="OrthoDB" id="9812921at2"/>
<dbReference type="InterPro" id="IPR002469">
    <property type="entry name" value="Peptidase_S9B_N"/>
</dbReference>
<keyword evidence="7" id="KW-1185">Reference proteome</keyword>
<sequence length="723" mass="82914">MKITRLFFGIAFFISFVTIAQDKAFTLEEIWGGAFRTERLQSLHSMNNGTQYSVLERDNTSGETSIEIYDYATGEKAKTLIKSSFIDDLKYFQGYEFSKDEKRVLLASELEQIFRRSSRGIYHLFDVASNSSFKISDKKIQSPALSPDGNKIAYVLDNNIYVLNFVTGEEIQLTDDGKKNEIINGITDWVYEEEFAFVRAFDWSSDSNKVAFIRFDEKEVPEFSMDVYGAELYQKQDVFKYPKAGEKNAKVSLHIADLTSMSLDEIKLGEYKDFYIPRIKWSSNPDILSVQVLNRHQNNLDLIFVDAKTKAPKIVLNEKDEAYIDITDNLTFLEDNSFIWTSEKDGFNHIYHYKETGELINQITTGLWEVTNYYGYDAKTKTIFYQSVENKSVNRDIYAVGLDGKNKKRLSKKEGTNDADFSADFSQYINYFSNAATPYEFTLNSGSTGEVIREIKNNKELQDKLSQYDVRPKEFSTIDINGETLNMWMIKPKDFDPAKKYPLFMFQYSGPGSQSVSNSWNRSNDYWYMMLAQQGYIVVCVDGRGTGFKGAKFKKVTQNDLGNLEVQDQVAAAKQLGALDYIDASRIGIWGWSYGGFMSSNCLFKAPDTFKMGIAVAPVTSWRFYDTIYTERYLMTPQENAKGYDDNSPINFVDGLKGKFLLVHGSADDNVHVQNTMRLIEALVQKNKDFDWAIYPDKNHGIYGGNTRLHLYNKMTNFIKANL</sequence>
<accession>A0A1H7NLF4</accession>
<dbReference type="InterPro" id="IPR050278">
    <property type="entry name" value="Serine_Prot_S9B/DPPIV"/>
</dbReference>
<evidence type="ECO:0000259" key="5">
    <source>
        <dbReference type="Pfam" id="PF00930"/>
    </source>
</evidence>